<sequence length="211" mass="21415">MANATANYGLVPVRYLGGPGGLPQNIECVVAAGYGASILYVGDPVILAGSGDPGTGMPTVQIAVGAEGSPSENLFGTIMGVSAEGPDSLNVLGSPVSTRSILQVCPFLPGLILRINHKTSGSASASAISLNDIGRGKDLRLGAGDALTGKSGWVMDDTTGDATTGTQLRLIAFDDRTDNEFSSTVSTDTANVDCLVVVAQSFWYSDMGAGI</sequence>
<organism evidence="1">
    <name type="scientific">marine sediment metagenome</name>
    <dbReference type="NCBI Taxonomy" id="412755"/>
    <lineage>
        <taxon>unclassified sequences</taxon>
        <taxon>metagenomes</taxon>
        <taxon>ecological metagenomes</taxon>
    </lineage>
</organism>
<protein>
    <submittedName>
        <fullName evidence="1">Uncharacterized protein</fullName>
    </submittedName>
</protein>
<dbReference type="AlphaFoldDB" id="A0A0F9LZG7"/>
<comment type="caution">
    <text evidence="1">The sequence shown here is derived from an EMBL/GenBank/DDBJ whole genome shotgun (WGS) entry which is preliminary data.</text>
</comment>
<gene>
    <name evidence="1" type="ORF">LCGC14_1446960</name>
</gene>
<reference evidence="1" key="1">
    <citation type="journal article" date="2015" name="Nature">
        <title>Complex archaea that bridge the gap between prokaryotes and eukaryotes.</title>
        <authorList>
            <person name="Spang A."/>
            <person name="Saw J.H."/>
            <person name="Jorgensen S.L."/>
            <person name="Zaremba-Niedzwiedzka K."/>
            <person name="Martijn J."/>
            <person name="Lind A.E."/>
            <person name="van Eijk R."/>
            <person name="Schleper C."/>
            <person name="Guy L."/>
            <person name="Ettema T.J."/>
        </authorList>
    </citation>
    <scope>NUCLEOTIDE SEQUENCE</scope>
</reference>
<dbReference type="EMBL" id="LAZR01009926">
    <property type="protein sequence ID" value="KKM69815.1"/>
    <property type="molecule type" value="Genomic_DNA"/>
</dbReference>
<evidence type="ECO:0000313" key="1">
    <source>
        <dbReference type="EMBL" id="KKM69815.1"/>
    </source>
</evidence>
<accession>A0A0F9LZG7</accession>
<proteinExistence type="predicted"/>
<name>A0A0F9LZG7_9ZZZZ</name>